<evidence type="ECO:0000313" key="1">
    <source>
        <dbReference type="EMBL" id="MEQ3538767.1"/>
    </source>
</evidence>
<proteinExistence type="predicted"/>
<evidence type="ECO:0000313" key="2">
    <source>
        <dbReference type="Proteomes" id="UP001464923"/>
    </source>
</evidence>
<keyword evidence="2" id="KW-1185">Reference proteome</keyword>
<protein>
    <submittedName>
        <fullName evidence="1">Uncharacterized protein</fullName>
    </submittedName>
</protein>
<organism evidence="1 2">
    <name type="scientific">Pseudonocardia tropica</name>
    <dbReference type="NCBI Taxonomy" id="681289"/>
    <lineage>
        <taxon>Bacteria</taxon>
        <taxon>Bacillati</taxon>
        <taxon>Actinomycetota</taxon>
        <taxon>Actinomycetes</taxon>
        <taxon>Pseudonocardiales</taxon>
        <taxon>Pseudonocardiaceae</taxon>
        <taxon>Pseudonocardia</taxon>
    </lineage>
</organism>
<dbReference type="Proteomes" id="UP001464923">
    <property type="component" value="Unassembled WGS sequence"/>
</dbReference>
<sequence length="175" mass="20148">MSDYDYEQDLVSLRSGLANALAIDHLPTDTELIERVEELAETAAQGPTTEEGWKRHIERLRARQTASYDLHQRQVRNAIDAHIRWKTGQRRNEELAFTEQPDAKTVTRREDMNREVFDVPTAWYLQRNLHIAHEFRCSSTSRVLCDCGAVQAWWEINVQRDSPAATESQDGGPDV</sequence>
<reference evidence="1 2" key="1">
    <citation type="submission" date="2024-03" db="EMBL/GenBank/DDBJ databases">
        <title>Draft genome sequence of Pseudonocardia tropica JCM 19149.</title>
        <authorList>
            <person name="Butdee W."/>
            <person name="Duangmal K."/>
        </authorList>
    </citation>
    <scope>NUCLEOTIDE SEQUENCE [LARGE SCALE GENOMIC DNA]</scope>
    <source>
        <strain evidence="1 2">JCM 19149</strain>
    </source>
</reference>
<comment type="caution">
    <text evidence="1">The sequence shown here is derived from an EMBL/GenBank/DDBJ whole genome shotgun (WGS) entry which is preliminary data.</text>
</comment>
<accession>A0ABV1JS40</accession>
<name>A0ABV1JS40_9PSEU</name>
<gene>
    <name evidence="1" type="ORF">WHI96_08035</name>
</gene>
<dbReference type="RefSeq" id="WP_345652766.1">
    <property type="nucleotide sequence ID" value="NZ_BAABLY010000082.1"/>
</dbReference>
<dbReference type="EMBL" id="JBEDNP010000004">
    <property type="protein sequence ID" value="MEQ3538767.1"/>
    <property type="molecule type" value="Genomic_DNA"/>
</dbReference>